<gene>
    <name evidence="2" type="ORF">R3P38DRAFT_2862652</name>
</gene>
<evidence type="ECO:0000256" key="1">
    <source>
        <dbReference type="SAM" id="Coils"/>
    </source>
</evidence>
<organism evidence="2 3">
    <name type="scientific">Favolaschia claudopus</name>
    <dbReference type="NCBI Taxonomy" id="2862362"/>
    <lineage>
        <taxon>Eukaryota</taxon>
        <taxon>Fungi</taxon>
        <taxon>Dikarya</taxon>
        <taxon>Basidiomycota</taxon>
        <taxon>Agaricomycotina</taxon>
        <taxon>Agaricomycetes</taxon>
        <taxon>Agaricomycetidae</taxon>
        <taxon>Agaricales</taxon>
        <taxon>Marasmiineae</taxon>
        <taxon>Mycenaceae</taxon>
        <taxon>Favolaschia</taxon>
    </lineage>
</organism>
<protein>
    <recommendedName>
        <fullName evidence="4">F-box domain-containing protein</fullName>
    </recommendedName>
</protein>
<accession>A0AAW0DHG4</accession>
<evidence type="ECO:0008006" key="4">
    <source>
        <dbReference type="Google" id="ProtNLM"/>
    </source>
</evidence>
<keyword evidence="1" id="KW-0175">Coiled coil</keyword>
<keyword evidence="3" id="KW-1185">Reference proteome</keyword>
<sequence>MDDSSCSTGGRRRDSSALAALSLRDLHDMIFELQGSVFRQQDQILAQEKEIAALQKEALDLHDEIQLLKETRLPWDYWKLRFMTEEIAALPKWETRNLYDKLQQLMKGPRLPWEVQFRIVEAARHDNAALKKFSLVAKAWTRVSRKMLFRTISFRSCYTPEKVSTLTNDGCTVFPYIQTLYIISEESPHWVYRPHRANSESAAWMDGFLALMPKFYALTSIKIKNLEPKDLDALVRSTPVRMLQAIRVLDISVRGITLSAIAAFISDFSALTTLICRDGWHHETINEAAAPPPKSITTVIFIENGSLSQVVLQWFADRHCGVVESMSIHKSLLIPYRREFAGFINRFGPGLSNLEVSVDGNDFGYLAKFKQLKTMKMLIDFWYITVELVAKFVSQLPSRFQLDSLTLDIRNFHALTRESTMAHWSQLDRSMMTADSLSNLSRLTVVIHDYTADPTRQLITEFRQKFLPLCAKNRPLEIEYRDVMEKFQLIRREY</sequence>
<dbReference type="Proteomes" id="UP001362999">
    <property type="component" value="Unassembled WGS sequence"/>
</dbReference>
<dbReference type="EMBL" id="JAWWNJ010000008">
    <property type="protein sequence ID" value="KAK7050279.1"/>
    <property type="molecule type" value="Genomic_DNA"/>
</dbReference>
<reference evidence="2 3" key="1">
    <citation type="journal article" date="2024" name="J Genomics">
        <title>Draft genome sequencing and assembly of Favolaschia claudopus CIRM-BRFM 2984 isolated from oak limbs.</title>
        <authorList>
            <person name="Navarro D."/>
            <person name="Drula E."/>
            <person name="Chaduli D."/>
            <person name="Cazenave R."/>
            <person name="Ahrendt S."/>
            <person name="Wang J."/>
            <person name="Lipzen A."/>
            <person name="Daum C."/>
            <person name="Barry K."/>
            <person name="Grigoriev I.V."/>
            <person name="Favel A."/>
            <person name="Rosso M.N."/>
            <person name="Martin F."/>
        </authorList>
    </citation>
    <scope>NUCLEOTIDE SEQUENCE [LARGE SCALE GENOMIC DNA]</scope>
    <source>
        <strain evidence="2 3">CIRM-BRFM 2984</strain>
    </source>
</reference>
<evidence type="ECO:0000313" key="2">
    <source>
        <dbReference type="EMBL" id="KAK7050279.1"/>
    </source>
</evidence>
<dbReference type="AlphaFoldDB" id="A0AAW0DHG4"/>
<feature type="coiled-coil region" evidence="1">
    <location>
        <begin position="37"/>
        <end position="71"/>
    </location>
</feature>
<comment type="caution">
    <text evidence="2">The sequence shown here is derived from an EMBL/GenBank/DDBJ whole genome shotgun (WGS) entry which is preliminary data.</text>
</comment>
<name>A0AAW0DHG4_9AGAR</name>
<evidence type="ECO:0000313" key="3">
    <source>
        <dbReference type="Proteomes" id="UP001362999"/>
    </source>
</evidence>
<proteinExistence type="predicted"/>